<evidence type="ECO:0000256" key="2">
    <source>
        <dbReference type="SAM" id="Phobius"/>
    </source>
</evidence>
<accession>A0A426XW28</accession>
<dbReference type="Proteomes" id="UP000287651">
    <property type="component" value="Unassembled WGS sequence"/>
</dbReference>
<sequence length="225" mass="23056">MGGGSANALGDRPGGGALAASRGVRGERPPNPARRRRLVVVAVVMVVVVVMVMVGVVDLIAIGHEDGQLPVPSSPLPGIPPGARTHCAEEAHPVSSRAGNTLSRSQLANLLLSGGSRALFSETEGCFLSEGKRAASCGHPQPKSLTPKRTDLGAEMTQMPLSLNAGYCPSSLAREGGAHETGRPLIACGCRMAVGATFGRGDAYPTGGWRGPMPTESTHRFGSSS</sequence>
<dbReference type="EMBL" id="AMZH03016919">
    <property type="protein sequence ID" value="RRT43758.1"/>
    <property type="molecule type" value="Genomic_DNA"/>
</dbReference>
<keyword evidence="2" id="KW-0812">Transmembrane</keyword>
<protein>
    <submittedName>
        <fullName evidence="3">Uncharacterized protein</fullName>
    </submittedName>
</protein>
<reference evidence="3 4" key="1">
    <citation type="journal article" date="2014" name="Agronomy (Basel)">
        <title>A Draft Genome Sequence for Ensete ventricosum, the Drought-Tolerant Tree Against Hunger.</title>
        <authorList>
            <person name="Harrison J."/>
            <person name="Moore K.A."/>
            <person name="Paszkiewicz K."/>
            <person name="Jones T."/>
            <person name="Grant M."/>
            <person name="Ambacheew D."/>
            <person name="Muzemil S."/>
            <person name="Studholme D.J."/>
        </authorList>
    </citation>
    <scope>NUCLEOTIDE SEQUENCE [LARGE SCALE GENOMIC DNA]</scope>
</reference>
<keyword evidence="2" id="KW-0472">Membrane</keyword>
<comment type="caution">
    <text evidence="3">The sequence shown here is derived from an EMBL/GenBank/DDBJ whole genome shotgun (WGS) entry which is preliminary data.</text>
</comment>
<evidence type="ECO:0000313" key="3">
    <source>
        <dbReference type="EMBL" id="RRT43758.1"/>
    </source>
</evidence>
<feature type="region of interest" description="Disordered" evidence="1">
    <location>
        <begin position="1"/>
        <end position="31"/>
    </location>
</feature>
<evidence type="ECO:0000256" key="1">
    <source>
        <dbReference type="SAM" id="MobiDB-lite"/>
    </source>
</evidence>
<gene>
    <name evidence="3" type="ORF">B296_00040838</name>
</gene>
<keyword evidence="2" id="KW-1133">Transmembrane helix</keyword>
<proteinExistence type="predicted"/>
<name>A0A426XW28_ENSVE</name>
<organism evidence="3 4">
    <name type="scientific">Ensete ventricosum</name>
    <name type="common">Abyssinian banana</name>
    <name type="synonym">Musa ensete</name>
    <dbReference type="NCBI Taxonomy" id="4639"/>
    <lineage>
        <taxon>Eukaryota</taxon>
        <taxon>Viridiplantae</taxon>
        <taxon>Streptophyta</taxon>
        <taxon>Embryophyta</taxon>
        <taxon>Tracheophyta</taxon>
        <taxon>Spermatophyta</taxon>
        <taxon>Magnoliopsida</taxon>
        <taxon>Liliopsida</taxon>
        <taxon>Zingiberales</taxon>
        <taxon>Musaceae</taxon>
        <taxon>Ensete</taxon>
    </lineage>
</organism>
<feature type="region of interest" description="Disordered" evidence="1">
    <location>
        <begin position="205"/>
        <end position="225"/>
    </location>
</feature>
<feature type="transmembrane region" description="Helical" evidence="2">
    <location>
        <begin position="38"/>
        <end position="62"/>
    </location>
</feature>
<evidence type="ECO:0000313" key="4">
    <source>
        <dbReference type="Proteomes" id="UP000287651"/>
    </source>
</evidence>
<dbReference type="AlphaFoldDB" id="A0A426XW28"/>